<organism evidence="6 7">
    <name type="scientific">Campylobacter californiensis</name>
    <dbReference type="NCBI Taxonomy" id="1032243"/>
    <lineage>
        <taxon>Bacteria</taxon>
        <taxon>Pseudomonadati</taxon>
        <taxon>Campylobacterota</taxon>
        <taxon>Epsilonproteobacteria</taxon>
        <taxon>Campylobacterales</taxon>
        <taxon>Campylobacteraceae</taxon>
        <taxon>Campylobacter</taxon>
    </lineage>
</organism>
<sequence length="274" mass="31481">MFKRAIFASLVCGICLNAQMVNGIAAIVENEPITLFEVYKIKEQFNTDERQALNLLIRDRLEQAEIKNLSISASAFEIKERIDAIIAQNKMTNSQFLNSLAAEGISYSDFKNDIEKKLLQEKLYKRISSEVGKNLTPEQARAYYEANKHQFSVFQNAEVTIFRANSEKQLQDQQSSKKTLKGVEAQKISFDYSRIDPRLAAIIANTQVGQYTQILARQGGFDMFLVENKIGEYTPSFEQIQEQIMNSLYESEQQKVMQDYFEKLRAKAKINIIR</sequence>
<dbReference type="Gene3D" id="3.10.50.40">
    <property type="match status" value="1"/>
</dbReference>
<dbReference type="InterPro" id="IPR015391">
    <property type="entry name" value="SurA_N"/>
</dbReference>
<evidence type="ECO:0000256" key="3">
    <source>
        <dbReference type="SAM" id="SignalP"/>
    </source>
</evidence>
<accession>A0ABD4JK30</accession>
<dbReference type="SUPFAM" id="SSF109998">
    <property type="entry name" value="Triger factor/SurA peptide-binding domain-like"/>
    <property type="match status" value="1"/>
</dbReference>
<evidence type="ECO:0000256" key="1">
    <source>
        <dbReference type="ARBA" id="ARBA00022729"/>
    </source>
</evidence>
<dbReference type="PANTHER" id="PTHR47637">
    <property type="entry name" value="CHAPERONE SURA"/>
    <property type="match status" value="1"/>
</dbReference>
<name>A0ABD4JK30_9BACT</name>
<evidence type="ECO:0000259" key="4">
    <source>
        <dbReference type="Pfam" id="PF09312"/>
    </source>
</evidence>
<dbReference type="InterPro" id="IPR055131">
    <property type="entry name" value="Cj1289-like_C"/>
</dbReference>
<dbReference type="PANTHER" id="PTHR47637:SF1">
    <property type="entry name" value="CHAPERONE SURA"/>
    <property type="match status" value="1"/>
</dbReference>
<dbReference type="InterPro" id="IPR050280">
    <property type="entry name" value="OMP_Chaperone_SurA"/>
</dbReference>
<evidence type="ECO:0000259" key="5">
    <source>
        <dbReference type="Pfam" id="PF22506"/>
    </source>
</evidence>
<proteinExistence type="predicted"/>
<dbReference type="InterPro" id="IPR046357">
    <property type="entry name" value="PPIase_dom_sf"/>
</dbReference>
<dbReference type="GO" id="GO:0003755">
    <property type="term" value="F:peptidyl-prolyl cis-trans isomerase activity"/>
    <property type="evidence" value="ECO:0007669"/>
    <property type="project" value="UniProtKB-KW"/>
</dbReference>
<gene>
    <name evidence="6" type="ORF">CCAL12919_08290</name>
</gene>
<dbReference type="RefSeq" id="WP_169936862.1">
    <property type="nucleotide sequence ID" value="NZ_JADBHS010000018.1"/>
</dbReference>
<keyword evidence="1 3" id="KW-0732">Signal</keyword>
<dbReference type="Pfam" id="PF22506">
    <property type="entry name" value="Cj1289-like_C"/>
    <property type="match status" value="1"/>
</dbReference>
<feature type="domain" description="Cj1289-like C-terminal" evidence="5">
    <location>
        <begin position="137"/>
        <end position="229"/>
    </location>
</feature>
<dbReference type="Proteomes" id="UP001318760">
    <property type="component" value="Unassembled WGS sequence"/>
</dbReference>
<evidence type="ECO:0000256" key="2">
    <source>
        <dbReference type="ARBA" id="ARBA00023110"/>
    </source>
</evidence>
<dbReference type="AlphaFoldDB" id="A0ABD4JK30"/>
<feature type="signal peptide" evidence="3">
    <location>
        <begin position="1"/>
        <end position="20"/>
    </location>
</feature>
<protein>
    <submittedName>
        <fullName evidence="6">Peptidyl-prolyl cis-trans isomerase</fullName>
    </submittedName>
</protein>
<dbReference type="Pfam" id="PF09312">
    <property type="entry name" value="SurA_N"/>
    <property type="match status" value="1"/>
</dbReference>
<evidence type="ECO:0000313" key="7">
    <source>
        <dbReference type="Proteomes" id="UP001318760"/>
    </source>
</evidence>
<keyword evidence="2" id="KW-0697">Rotamase</keyword>
<dbReference type="EMBL" id="JADBHS010000018">
    <property type="protein sequence ID" value="MBE2987110.1"/>
    <property type="molecule type" value="Genomic_DNA"/>
</dbReference>
<comment type="caution">
    <text evidence="6">The sequence shown here is derived from an EMBL/GenBank/DDBJ whole genome shotgun (WGS) entry which is preliminary data.</text>
</comment>
<feature type="chain" id="PRO_5044880025" evidence="3">
    <location>
        <begin position="21"/>
        <end position="274"/>
    </location>
</feature>
<evidence type="ECO:0000313" key="6">
    <source>
        <dbReference type="EMBL" id="MBE2987110.1"/>
    </source>
</evidence>
<reference evidence="6 7" key="1">
    <citation type="submission" date="2020-10" db="EMBL/GenBank/DDBJ databases">
        <title>Campylobacter californiensis sp. nov. isolated from cattle and feral swine in California.</title>
        <authorList>
            <person name="Miller W.G."/>
        </authorList>
    </citation>
    <scope>NUCLEOTIDE SEQUENCE [LARGE SCALE GENOMIC DNA]</scope>
    <source>
        <strain evidence="6 7">RM12919</strain>
    </source>
</reference>
<keyword evidence="6" id="KW-0413">Isomerase</keyword>
<dbReference type="InterPro" id="IPR027304">
    <property type="entry name" value="Trigger_fact/SurA_dom_sf"/>
</dbReference>
<dbReference type="Gene3D" id="1.10.4030.10">
    <property type="entry name" value="Porin chaperone SurA, peptide-binding domain"/>
    <property type="match status" value="1"/>
</dbReference>
<feature type="domain" description="SurA N-terminal" evidence="4">
    <location>
        <begin position="48"/>
        <end position="122"/>
    </location>
</feature>